<dbReference type="Gene3D" id="3.90.220.20">
    <property type="entry name" value="DNA methylase specificity domains"/>
    <property type="match status" value="2"/>
</dbReference>
<evidence type="ECO:0000256" key="2">
    <source>
        <dbReference type="ARBA" id="ARBA00023125"/>
    </source>
</evidence>
<dbReference type="EMBL" id="JBIRUI010000002">
    <property type="protein sequence ID" value="MFI1712840.1"/>
    <property type="molecule type" value="Genomic_DNA"/>
</dbReference>
<dbReference type="PANTHER" id="PTHR30408:SF12">
    <property type="entry name" value="TYPE I RESTRICTION ENZYME MJAVIII SPECIFICITY SUBUNIT"/>
    <property type="match status" value="1"/>
</dbReference>
<dbReference type="SUPFAM" id="SSF116734">
    <property type="entry name" value="DNA methylase specificity domain"/>
    <property type="match status" value="2"/>
</dbReference>
<reference evidence="3 4" key="1">
    <citation type="submission" date="2024-10" db="EMBL/GenBank/DDBJ databases">
        <title>The Natural Products Discovery Center: Release of the First 8490 Sequenced Strains for Exploring Actinobacteria Biosynthetic Diversity.</title>
        <authorList>
            <person name="Kalkreuter E."/>
            <person name="Kautsar S.A."/>
            <person name="Yang D."/>
            <person name="Bader C.D."/>
            <person name="Teijaro C.N."/>
            <person name="Fluegel L."/>
            <person name="Davis C.M."/>
            <person name="Simpson J.R."/>
            <person name="Lauterbach L."/>
            <person name="Steele A.D."/>
            <person name="Gui C."/>
            <person name="Meng S."/>
            <person name="Li G."/>
            <person name="Viehrig K."/>
            <person name="Ye F."/>
            <person name="Su P."/>
            <person name="Kiefer A.F."/>
            <person name="Nichols A."/>
            <person name="Cepeda A.J."/>
            <person name="Yan W."/>
            <person name="Fan B."/>
            <person name="Jiang Y."/>
            <person name="Adhikari A."/>
            <person name="Zheng C.-J."/>
            <person name="Schuster L."/>
            <person name="Cowan T.M."/>
            <person name="Smanski M.J."/>
            <person name="Chevrette M.G."/>
            <person name="De Carvalho L.P.S."/>
            <person name="Shen B."/>
        </authorList>
    </citation>
    <scope>NUCLEOTIDE SEQUENCE [LARGE SCALE GENOMIC DNA]</scope>
    <source>
        <strain evidence="3 4">NPDC020602</strain>
    </source>
</reference>
<evidence type="ECO:0000256" key="1">
    <source>
        <dbReference type="ARBA" id="ARBA00022747"/>
    </source>
</evidence>
<name>A0ABW7U3W4_9ACTN</name>
<gene>
    <name evidence="3" type="ORF">ACH407_04555</name>
</gene>
<dbReference type="Proteomes" id="UP001611339">
    <property type="component" value="Unassembled WGS sequence"/>
</dbReference>
<accession>A0ABW7U3W4</accession>
<keyword evidence="1" id="KW-0680">Restriction system</keyword>
<organism evidence="3 4">
    <name type="scientific">Streptomyces litmocidini</name>
    <dbReference type="NCBI Taxonomy" id="67318"/>
    <lineage>
        <taxon>Bacteria</taxon>
        <taxon>Bacillati</taxon>
        <taxon>Actinomycetota</taxon>
        <taxon>Actinomycetes</taxon>
        <taxon>Kitasatosporales</taxon>
        <taxon>Streptomycetaceae</taxon>
        <taxon>Streptomyces</taxon>
    </lineage>
</organism>
<dbReference type="RefSeq" id="WP_398707266.1">
    <property type="nucleotide sequence ID" value="NZ_JBIRUI010000002.1"/>
</dbReference>
<evidence type="ECO:0000313" key="3">
    <source>
        <dbReference type="EMBL" id="MFI1712840.1"/>
    </source>
</evidence>
<protein>
    <recommendedName>
        <fullName evidence="5">Type I restriction modification DNA specificity domain-containing protein</fullName>
    </recommendedName>
</protein>
<dbReference type="InterPro" id="IPR044946">
    <property type="entry name" value="Restrct_endonuc_typeI_TRD_sf"/>
</dbReference>
<dbReference type="PANTHER" id="PTHR30408">
    <property type="entry name" value="TYPE-1 RESTRICTION ENZYME ECOKI SPECIFICITY PROTEIN"/>
    <property type="match status" value="1"/>
</dbReference>
<keyword evidence="4" id="KW-1185">Reference proteome</keyword>
<evidence type="ECO:0008006" key="5">
    <source>
        <dbReference type="Google" id="ProtNLM"/>
    </source>
</evidence>
<keyword evidence="2" id="KW-0238">DNA-binding</keyword>
<dbReference type="InterPro" id="IPR052021">
    <property type="entry name" value="Type-I_RS_S_subunit"/>
</dbReference>
<comment type="caution">
    <text evidence="3">The sequence shown here is derived from an EMBL/GenBank/DDBJ whole genome shotgun (WGS) entry which is preliminary data.</text>
</comment>
<proteinExistence type="predicted"/>
<evidence type="ECO:0000313" key="4">
    <source>
        <dbReference type="Proteomes" id="UP001611339"/>
    </source>
</evidence>
<sequence>MTTESDDVPTPWPVVELREFPGVEYAAYGIARQQKASGGIPMIRATEIVEGGVHVQEFTFVPPDVARRHPRSTLRSGDLLVVLVGRVGEAAVAGDEHAGWNVARSLAVVRWTPEGRAQQWDLWLRWWLKTSQSQSYLTLSSSNAEHMTLPLQALNRLPVPVPPAPVRERLLSLISLAERKNALNTRIVSCATELADAHFMEALQTCGQGPATERAVGEVCQITAGAAQSLPDSEQSAMPWVSPREVLNCKTVHLGAVTSRTVAHAEVVCPSGSLLIAPRPGEVRTVLTTTPVVPGRRTLAIYTESEVDRMWLLHSLRYRRRELTAVTQGEQARAMRRKDFSRYKIPWPTDAVRRDFARRAAALHDLAYAAARERHVMEELAVHELEKGAWRVSLRPAELPLSGARNPTL</sequence>